<proteinExistence type="predicted"/>
<dbReference type="EMBL" id="MK500566">
    <property type="protein sequence ID" value="QBK91911.1"/>
    <property type="molecule type" value="Genomic_DNA"/>
</dbReference>
<sequence length="300" mass="33464">MHRSEDPPLIDAHFTDGYSFRNVLGFYRQTCTRTNIIFTKDKIMINEADATDTILVDCTIETDDLTEYKYNVRDEDGNLIEALACGFTTLEMQKATKMVGKKDAIRLYTKKEENPKIYIQVVHAGSKSDNNIGLRIVSIIEVEVNEFQDIVYQRSSPNARAASTEFAKICADFSSLKCTDTTVIGFEEGIVFQGIESGTLKSVESYGNIPDRRKLLVTEKYSIPTSSSSTSKPKLSVTLPGEVCRVRINAKTIRAMTKFNNLSPTGVIKFFLEEGSPLKIVSPIGCYGKLVLYLKDSVAE</sequence>
<dbReference type="SUPFAM" id="SSF55979">
    <property type="entry name" value="DNA clamp"/>
    <property type="match status" value="1"/>
</dbReference>
<name>A0A481ZB71_9VIRU</name>
<gene>
    <name evidence="1" type="ORF">LCPAC304_02520</name>
</gene>
<organism evidence="1">
    <name type="scientific">Pithovirus LCPAC304</name>
    <dbReference type="NCBI Taxonomy" id="2506594"/>
    <lineage>
        <taxon>Viruses</taxon>
        <taxon>Pithoviruses</taxon>
    </lineage>
</organism>
<accession>A0A481ZB71</accession>
<evidence type="ECO:0000313" key="1">
    <source>
        <dbReference type="EMBL" id="QBK91911.1"/>
    </source>
</evidence>
<protein>
    <submittedName>
        <fullName evidence="1">Proliferating cell nuclear antigen</fullName>
    </submittedName>
</protein>
<dbReference type="InterPro" id="IPR046938">
    <property type="entry name" value="DNA_clamp_sf"/>
</dbReference>
<dbReference type="Gene3D" id="3.70.10.10">
    <property type="match status" value="1"/>
</dbReference>
<reference evidence="1" key="1">
    <citation type="journal article" date="2019" name="MBio">
        <title>Virus Genomes from Deep Sea Sediments Expand the Ocean Megavirome and Support Independent Origins of Viral Gigantism.</title>
        <authorList>
            <person name="Backstrom D."/>
            <person name="Yutin N."/>
            <person name="Jorgensen S.L."/>
            <person name="Dharamshi J."/>
            <person name="Homa F."/>
            <person name="Zaremba-Niedwiedzka K."/>
            <person name="Spang A."/>
            <person name="Wolf Y.I."/>
            <person name="Koonin E.V."/>
            <person name="Ettema T.J."/>
        </authorList>
    </citation>
    <scope>NUCLEOTIDE SEQUENCE</scope>
</reference>